<dbReference type="GO" id="GO:0003700">
    <property type="term" value="F:DNA-binding transcription factor activity"/>
    <property type="evidence" value="ECO:0007669"/>
    <property type="project" value="InterPro"/>
</dbReference>
<organism evidence="6 7">
    <name type="scientific">Magnetococcus marinus (strain ATCC BAA-1437 / JCM 17883 / MC-1)</name>
    <dbReference type="NCBI Taxonomy" id="156889"/>
    <lineage>
        <taxon>Bacteria</taxon>
        <taxon>Pseudomonadati</taxon>
        <taxon>Pseudomonadota</taxon>
        <taxon>Magnetococcia</taxon>
        <taxon>Magnetococcales</taxon>
        <taxon>Magnetococcaceae</taxon>
        <taxon>Magnetococcus</taxon>
    </lineage>
</organism>
<keyword evidence="1" id="KW-0059">Arsenical resistance</keyword>
<keyword evidence="4" id="KW-0804">Transcription</keyword>
<reference evidence="7" key="1">
    <citation type="journal article" date="2009" name="Appl. Environ. Microbiol.">
        <title>Complete genome sequence of the chemolithoautotrophic marine magnetotactic coccus strain MC-1.</title>
        <authorList>
            <person name="Schubbe S."/>
            <person name="Williams T.J."/>
            <person name="Xie G."/>
            <person name="Kiss H.E."/>
            <person name="Brettin T.S."/>
            <person name="Martinez D."/>
            <person name="Ross C.A."/>
            <person name="Schuler D."/>
            <person name="Cox B.L."/>
            <person name="Nealson K.H."/>
            <person name="Bazylinski D.A."/>
        </authorList>
    </citation>
    <scope>NUCLEOTIDE SEQUENCE [LARGE SCALE GENOMIC DNA]</scope>
    <source>
        <strain evidence="7">ATCC BAA-1437 / JCM 17883 / MC-1</strain>
    </source>
</reference>
<dbReference type="InterPro" id="IPR036390">
    <property type="entry name" value="WH_DNA-bd_sf"/>
</dbReference>
<dbReference type="InterPro" id="IPR011991">
    <property type="entry name" value="ArsR-like_HTH"/>
</dbReference>
<sequence length="120" mass="13773">MLTPQQFLKSLVDETRFRCLMLLLIEGEMCVCELSQAVDAIQPKISRNLALLRQHNVVTSRRNGQWIFYALHPELPQWAKEMLHASHRGCQEQSLLEQDIKRLATMDRPPKFSSALSAVA</sequence>
<protein>
    <submittedName>
        <fullName evidence="6">Transcriptional regulator, ArsR family</fullName>
    </submittedName>
</protein>
<keyword evidence="2" id="KW-0805">Transcription regulation</keyword>
<dbReference type="GO" id="GO:0003677">
    <property type="term" value="F:DNA binding"/>
    <property type="evidence" value="ECO:0007669"/>
    <property type="project" value="UniProtKB-KW"/>
</dbReference>
<dbReference type="eggNOG" id="COG0640">
    <property type="taxonomic scope" value="Bacteria"/>
</dbReference>
<keyword evidence="7" id="KW-1185">Reference proteome</keyword>
<dbReference type="SUPFAM" id="SSF46785">
    <property type="entry name" value="Winged helix' DNA-binding domain"/>
    <property type="match status" value="1"/>
</dbReference>
<dbReference type="InterPro" id="IPR001845">
    <property type="entry name" value="HTH_ArsR_DNA-bd_dom"/>
</dbReference>
<feature type="domain" description="HTH arsR-type" evidence="5">
    <location>
        <begin position="1"/>
        <end position="90"/>
    </location>
</feature>
<dbReference type="NCBIfam" id="NF033788">
    <property type="entry name" value="HTH_metalloreg"/>
    <property type="match status" value="1"/>
</dbReference>
<evidence type="ECO:0000256" key="2">
    <source>
        <dbReference type="ARBA" id="ARBA00023015"/>
    </source>
</evidence>
<dbReference type="InterPro" id="IPR036388">
    <property type="entry name" value="WH-like_DNA-bd_sf"/>
</dbReference>
<dbReference type="PRINTS" id="PR00778">
    <property type="entry name" value="HTHARSR"/>
</dbReference>
<gene>
    <name evidence="6" type="ordered locus">Mmc1_2969</name>
</gene>
<dbReference type="Gene3D" id="1.10.10.10">
    <property type="entry name" value="Winged helix-like DNA-binding domain superfamily/Winged helix DNA-binding domain"/>
    <property type="match status" value="1"/>
</dbReference>
<dbReference type="PANTHER" id="PTHR33154:SF18">
    <property type="entry name" value="ARSENICAL RESISTANCE OPERON REPRESSOR"/>
    <property type="match status" value="1"/>
</dbReference>
<name>A0LBW7_MAGMM</name>
<dbReference type="HOGENOM" id="CLU_097806_3_1_5"/>
<proteinExistence type="predicted"/>
<dbReference type="SMART" id="SM00418">
    <property type="entry name" value="HTH_ARSR"/>
    <property type="match status" value="1"/>
</dbReference>
<evidence type="ECO:0000256" key="1">
    <source>
        <dbReference type="ARBA" id="ARBA00022849"/>
    </source>
</evidence>
<dbReference type="NCBIfam" id="NF007528">
    <property type="entry name" value="PRK10141.1"/>
    <property type="match status" value="1"/>
</dbReference>
<dbReference type="PANTHER" id="PTHR33154">
    <property type="entry name" value="TRANSCRIPTIONAL REGULATOR, ARSR FAMILY"/>
    <property type="match status" value="1"/>
</dbReference>
<evidence type="ECO:0000259" key="5">
    <source>
        <dbReference type="PROSITE" id="PS50987"/>
    </source>
</evidence>
<evidence type="ECO:0000313" key="7">
    <source>
        <dbReference type="Proteomes" id="UP000002586"/>
    </source>
</evidence>
<evidence type="ECO:0000313" key="6">
    <source>
        <dbReference type="EMBL" id="ABK45460.1"/>
    </source>
</evidence>
<dbReference type="PROSITE" id="PS50987">
    <property type="entry name" value="HTH_ARSR_2"/>
    <property type="match status" value="1"/>
</dbReference>
<dbReference type="AlphaFoldDB" id="A0LBW7"/>
<dbReference type="STRING" id="156889.Mmc1_2969"/>
<dbReference type="Proteomes" id="UP000002586">
    <property type="component" value="Chromosome"/>
</dbReference>
<keyword evidence="3" id="KW-0238">DNA-binding</keyword>
<evidence type="ECO:0000256" key="4">
    <source>
        <dbReference type="ARBA" id="ARBA00023163"/>
    </source>
</evidence>
<accession>A0LBW7</accession>
<dbReference type="OrthoDB" id="7210994at2"/>
<dbReference type="GO" id="GO:0046685">
    <property type="term" value="P:response to arsenic-containing substance"/>
    <property type="evidence" value="ECO:0007669"/>
    <property type="project" value="UniProtKB-KW"/>
</dbReference>
<evidence type="ECO:0000256" key="3">
    <source>
        <dbReference type="ARBA" id="ARBA00023125"/>
    </source>
</evidence>
<dbReference type="CDD" id="cd00090">
    <property type="entry name" value="HTH_ARSR"/>
    <property type="match status" value="1"/>
</dbReference>
<dbReference type="KEGG" id="mgm:Mmc1_2969"/>
<dbReference type="EMBL" id="CP000471">
    <property type="protein sequence ID" value="ABK45460.1"/>
    <property type="molecule type" value="Genomic_DNA"/>
</dbReference>
<reference evidence="6 7" key="2">
    <citation type="journal article" date="2012" name="Int. J. Syst. Evol. Microbiol.">
        <title>Magnetococcus marinus gen. nov., sp. nov., a marine, magnetotactic bacterium that represents a novel lineage (Magnetococcaceae fam. nov.; Magnetococcales ord. nov.) at the base of the Alphaproteobacteria.</title>
        <authorList>
            <person name="Bazylinski D.A."/>
            <person name="Williams T.J."/>
            <person name="Lefevre C.T."/>
            <person name="Berg R.J."/>
            <person name="Zhang C.L."/>
            <person name="Bowser S.S."/>
            <person name="Dean A.J."/>
            <person name="Beveridge T.J."/>
        </authorList>
    </citation>
    <scope>NUCLEOTIDE SEQUENCE [LARGE SCALE GENOMIC DNA]</scope>
    <source>
        <strain evidence="7">ATCC BAA-1437 / JCM 17883 / MC-1</strain>
    </source>
</reference>
<dbReference type="RefSeq" id="WP_011714524.1">
    <property type="nucleotide sequence ID" value="NC_008576.1"/>
</dbReference>
<dbReference type="Pfam" id="PF01022">
    <property type="entry name" value="HTH_5"/>
    <property type="match status" value="1"/>
</dbReference>
<dbReference type="InterPro" id="IPR051081">
    <property type="entry name" value="HTH_MetalResp_TranReg"/>
</dbReference>